<keyword evidence="3" id="KW-0378">Hydrolase</keyword>
<keyword evidence="4" id="KW-1185">Reference proteome</keyword>
<dbReference type="OrthoDB" id="2086224at2"/>
<gene>
    <name evidence="2" type="ORF">ESZ26_08665</name>
    <name evidence="3" type="ORF">ESZ27_06765</name>
</gene>
<dbReference type="InterPro" id="IPR050266">
    <property type="entry name" value="AB_hydrolase_sf"/>
</dbReference>
<evidence type="ECO:0000313" key="3">
    <source>
        <dbReference type="EMBL" id="TWX69033.1"/>
    </source>
</evidence>
<reference evidence="3 5" key="1">
    <citation type="submission" date="2019-07" db="EMBL/GenBank/DDBJ databases">
        <title>Genomes of sea-ice associated Colwellia species.</title>
        <authorList>
            <person name="Bowman J.P."/>
        </authorList>
    </citation>
    <scope>NUCLEOTIDE SEQUENCE [LARGE SCALE GENOMIC DNA]</scope>
    <source>
        <strain evidence="2 4">ACAM 607</strain>
        <strain evidence="3 5">IC036</strain>
    </source>
</reference>
<dbReference type="AlphaFoldDB" id="A0A5C6QJY8"/>
<dbReference type="PANTHER" id="PTHR43798">
    <property type="entry name" value="MONOACYLGLYCEROL LIPASE"/>
    <property type="match status" value="1"/>
</dbReference>
<dbReference type="InterPro" id="IPR022742">
    <property type="entry name" value="Hydrolase_4"/>
</dbReference>
<evidence type="ECO:0000313" key="5">
    <source>
        <dbReference type="Proteomes" id="UP000321917"/>
    </source>
</evidence>
<proteinExistence type="predicted"/>
<dbReference type="InterPro" id="IPR000073">
    <property type="entry name" value="AB_hydrolase_1"/>
</dbReference>
<evidence type="ECO:0000313" key="4">
    <source>
        <dbReference type="Proteomes" id="UP000321525"/>
    </source>
</evidence>
<dbReference type="EMBL" id="VOLR01000010">
    <property type="protein sequence ID" value="TWX60173.1"/>
    <property type="molecule type" value="Genomic_DNA"/>
</dbReference>
<dbReference type="InterPro" id="IPR029058">
    <property type="entry name" value="AB_hydrolase_fold"/>
</dbReference>
<dbReference type="SUPFAM" id="SSF53474">
    <property type="entry name" value="alpha/beta-Hydrolases"/>
    <property type="match status" value="1"/>
</dbReference>
<protein>
    <submittedName>
        <fullName evidence="3">Alpha/beta hydrolase</fullName>
    </submittedName>
</protein>
<dbReference type="Proteomes" id="UP000321917">
    <property type="component" value="Unassembled WGS sequence"/>
</dbReference>
<dbReference type="PRINTS" id="PR00111">
    <property type="entry name" value="ABHYDROLASE"/>
</dbReference>
<evidence type="ECO:0000313" key="2">
    <source>
        <dbReference type="EMBL" id="TWX60173.1"/>
    </source>
</evidence>
<sequence>MTQLPILILPGTLCTGTMFNQQINHLQQYCQDITVVQFTTEKSLAEMANKVITAAKNKPCAFIGFSMGGIVALEVARTHPHLIEKLALINSNCHADLPERKSARKAQIAQAKSGQLVELISETFLPNYLFKKNNDHEQLIIEMATHLGADCFAAQAMAIEDRSDSLSVLQKLKIDILIVGGKQDKICPAEHQQMMHDNLHDSHLELLEQCGHFSPLEQAEKVSKSLAHWYLSNAL</sequence>
<accession>A0A5C6QJY8</accession>
<dbReference type="Proteomes" id="UP000321525">
    <property type="component" value="Unassembled WGS sequence"/>
</dbReference>
<dbReference type="EMBL" id="VOLQ01000009">
    <property type="protein sequence ID" value="TWX69033.1"/>
    <property type="molecule type" value="Genomic_DNA"/>
</dbReference>
<organism evidence="3 5">
    <name type="scientific">Colwellia hornerae</name>
    <dbReference type="NCBI Taxonomy" id="89402"/>
    <lineage>
        <taxon>Bacteria</taxon>
        <taxon>Pseudomonadati</taxon>
        <taxon>Pseudomonadota</taxon>
        <taxon>Gammaproteobacteria</taxon>
        <taxon>Alteromonadales</taxon>
        <taxon>Colwelliaceae</taxon>
        <taxon>Colwellia</taxon>
    </lineage>
</organism>
<comment type="caution">
    <text evidence="3">The sequence shown here is derived from an EMBL/GenBank/DDBJ whole genome shotgun (WGS) entry which is preliminary data.</text>
</comment>
<dbReference type="Gene3D" id="3.40.50.1820">
    <property type="entry name" value="alpha/beta hydrolase"/>
    <property type="match status" value="1"/>
</dbReference>
<feature type="domain" description="Serine aminopeptidase S33" evidence="1">
    <location>
        <begin position="44"/>
        <end position="212"/>
    </location>
</feature>
<dbReference type="RefSeq" id="WP_146799350.1">
    <property type="nucleotide sequence ID" value="NZ_VOLP01000011.1"/>
</dbReference>
<evidence type="ECO:0000259" key="1">
    <source>
        <dbReference type="Pfam" id="PF12146"/>
    </source>
</evidence>
<dbReference type="Pfam" id="PF12146">
    <property type="entry name" value="Hydrolase_4"/>
    <property type="match status" value="1"/>
</dbReference>
<name>A0A5C6QJY8_9GAMM</name>
<dbReference type="GO" id="GO:0016787">
    <property type="term" value="F:hydrolase activity"/>
    <property type="evidence" value="ECO:0007669"/>
    <property type="project" value="UniProtKB-KW"/>
</dbReference>